<reference evidence="2" key="1">
    <citation type="journal article" date="2020" name="Nature">
        <title>Giant virus diversity and host interactions through global metagenomics.</title>
        <authorList>
            <person name="Schulz F."/>
            <person name="Roux S."/>
            <person name="Paez-Espino D."/>
            <person name="Jungbluth S."/>
            <person name="Walsh D.A."/>
            <person name="Denef V.J."/>
            <person name="McMahon K.D."/>
            <person name="Konstantinidis K.T."/>
            <person name="Eloe-Fadrosh E.A."/>
            <person name="Kyrpides N.C."/>
            <person name="Woyke T."/>
        </authorList>
    </citation>
    <scope>NUCLEOTIDE SEQUENCE</scope>
    <source>
        <strain evidence="2">GVMAG-M-3300009161-30</strain>
    </source>
</reference>
<keyword evidence="1" id="KW-0472">Membrane</keyword>
<organism evidence="2">
    <name type="scientific">viral metagenome</name>
    <dbReference type="NCBI Taxonomy" id="1070528"/>
    <lineage>
        <taxon>unclassified sequences</taxon>
        <taxon>metagenomes</taxon>
        <taxon>organismal metagenomes</taxon>
    </lineage>
</organism>
<name>A0A6C0EUQ6_9ZZZZ</name>
<accession>A0A6C0EUQ6</accession>
<feature type="transmembrane region" description="Helical" evidence="1">
    <location>
        <begin position="31"/>
        <end position="49"/>
    </location>
</feature>
<sequence>MFDLCPPALIYVVFSITQIIIDTFKGLYNTAFFKFIVMCMVTLLLNALCQSGMGVISWIIVFIPFILMTVIVTMLLYIFGLDAASGSINYNCQNGNASTKATSTITYVPTTSDKKIIIVDTNPSITTNTQTQPTQPLQSDPFVHNQATAPTYSSSPEYESFIGNLGISK</sequence>
<dbReference type="EMBL" id="MN738955">
    <property type="protein sequence ID" value="QHT32906.1"/>
    <property type="molecule type" value="Genomic_DNA"/>
</dbReference>
<proteinExistence type="predicted"/>
<feature type="transmembrane region" description="Helical" evidence="1">
    <location>
        <begin position="6"/>
        <end position="24"/>
    </location>
</feature>
<feature type="transmembrane region" description="Helical" evidence="1">
    <location>
        <begin position="55"/>
        <end position="79"/>
    </location>
</feature>
<evidence type="ECO:0008006" key="3">
    <source>
        <dbReference type="Google" id="ProtNLM"/>
    </source>
</evidence>
<evidence type="ECO:0000256" key="1">
    <source>
        <dbReference type="SAM" id="Phobius"/>
    </source>
</evidence>
<evidence type="ECO:0000313" key="2">
    <source>
        <dbReference type="EMBL" id="QHT32906.1"/>
    </source>
</evidence>
<keyword evidence="1" id="KW-0812">Transmembrane</keyword>
<protein>
    <recommendedName>
        <fullName evidence="3">Transmembrane protein</fullName>
    </recommendedName>
</protein>
<dbReference type="AlphaFoldDB" id="A0A6C0EUQ6"/>
<keyword evidence="1" id="KW-1133">Transmembrane helix</keyword>